<dbReference type="SUPFAM" id="SSF52047">
    <property type="entry name" value="RNI-like"/>
    <property type="match status" value="1"/>
</dbReference>
<dbReference type="InterPro" id="IPR032675">
    <property type="entry name" value="LRR_dom_sf"/>
</dbReference>
<proteinExistence type="predicted"/>
<dbReference type="Proteomes" id="UP000054359">
    <property type="component" value="Unassembled WGS sequence"/>
</dbReference>
<dbReference type="AlphaFoldDB" id="A0A087UF02"/>
<dbReference type="STRING" id="407821.A0A087UF02"/>
<evidence type="ECO:0000313" key="1">
    <source>
        <dbReference type="EMBL" id="KFM75941.1"/>
    </source>
</evidence>
<dbReference type="OrthoDB" id="6423026at2759"/>
<accession>A0A087UF02</accession>
<name>A0A087UF02_STEMI</name>
<feature type="non-terminal residue" evidence="1">
    <location>
        <position position="192"/>
    </location>
</feature>
<reference evidence="1 2" key="1">
    <citation type="submission" date="2013-11" db="EMBL/GenBank/DDBJ databases">
        <title>Genome sequencing of Stegodyphus mimosarum.</title>
        <authorList>
            <person name="Bechsgaard J."/>
        </authorList>
    </citation>
    <scope>NUCLEOTIDE SEQUENCE [LARGE SCALE GENOMIC DNA]</scope>
</reference>
<gene>
    <name evidence="1" type="ORF">X975_24567</name>
</gene>
<dbReference type="Gene3D" id="3.80.10.10">
    <property type="entry name" value="Ribonuclease Inhibitor"/>
    <property type="match status" value="1"/>
</dbReference>
<keyword evidence="2" id="KW-1185">Reference proteome</keyword>
<evidence type="ECO:0000313" key="2">
    <source>
        <dbReference type="Proteomes" id="UP000054359"/>
    </source>
</evidence>
<sequence>MGPRVKIQVKKTISLPGFPELEVFSFRIEMEEFGDEQLRKILFNSTKLQYLELTGRSNLNVKTLIQLPANLLENFILTKSNICASQHVYELFTKWHHSLKFVDVSGMKGEFINEAILGLLPPGSKSPVRGINLSGTQVTALTVKKLIELCDDLQMLRLDSCRKLQRGLKQAFIGKSELQYLLKKISDDCVDY</sequence>
<organism evidence="1 2">
    <name type="scientific">Stegodyphus mimosarum</name>
    <name type="common">African social velvet spider</name>
    <dbReference type="NCBI Taxonomy" id="407821"/>
    <lineage>
        <taxon>Eukaryota</taxon>
        <taxon>Metazoa</taxon>
        <taxon>Ecdysozoa</taxon>
        <taxon>Arthropoda</taxon>
        <taxon>Chelicerata</taxon>
        <taxon>Arachnida</taxon>
        <taxon>Araneae</taxon>
        <taxon>Araneomorphae</taxon>
        <taxon>Entelegynae</taxon>
        <taxon>Eresoidea</taxon>
        <taxon>Eresidae</taxon>
        <taxon>Stegodyphus</taxon>
    </lineage>
</organism>
<protein>
    <submittedName>
        <fullName evidence="1">F-box/LRR-repeat protein 6</fullName>
    </submittedName>
</protein>
<dbReference type="EMBL" id="KK119525">
    <property type="protein sequence ID" value="KFM75941.1"/>
    <property type="molecule type" value="Genomic_DNA"/>
</dbReference>